<feature type="region of interest" description="Disordered" evidence="1">
    <location>
        <begin position="485"/>
        <end position="504"/>
    </location>
</feature>
<dbReference type="InterPro" id="IPR047777">
    <property type="entry name" value="LapA-like_RM"/>
</dbReference>
<feature type="region of interest" description="Disordered" evidence="1">
    <location>
        <begin position="1527"/>
        <end position="1549"/>
    </location>
</feature>
<sequence length="1810" mass="188022">MSPQVATIISISGDVSARAEDGTLRVLSPGDALYAGEVLISADGSQVVLDYGNGELVSVEGSQSLQLTETQITASAPEPVESEVTDPSVDAILAALEGDGDLLDELEAPAAGADGAPDGGGGSFVRLMRISESVDPLAFQFEQQLVSNFEAPLGEADFVAAAEDAIAPVVDPVGGEVNESGGFDTFSAPLGVDFGGLTGSIELSAQGAVWDPLSSTLTYGPDEYGGSWQIQVNPDGSYTFEQLSAVEHPDDANPNDPVGVEVTLTATSENGLSTSSTFDITIFDDGPSIAELNINAEGLNLMVYDAETLDEGGSGDKTNLSDLFSASIDFGADGPGTAEWSYALGLLLGEGDQLPPVGVFSGLLSGGQPIFLELSDDLQSITGSLYGQQGPETVFTLAIQDGELVLTQVLPIDHLQFGGDQGEVLVDQLTLNGLVTLSASVTVTDRDGDSVSQSTEPFNLGEFITFNDDLPDAEVDGAVEAVEGGSEVTGTWSTDPGADEQGAERQVSINGANPVPLVTGEAIDTGLGLLTFNADGTWSFVAATNLDHSEGDPQLSFQLIKIDGDLDEADATHSITIVDGDGPTSGGDEGVGSSVDLVTSDIDLRANVVSDDSNTLTFTAGSDNITGFEFGETHAITLVGLDGTLTWAMNVDGDLVGSLDGNPVIQLSLSGSEILAGESGNVTVKVKQLDNLPHNQGVDELEIQGIQVIAVDLDGTESASAQVNVTVHDDLPEVTAIDPSGHEVTITNLGSDSGTGYNNSFGYYVIGENGEPTTGVLFWSNVKNDVNDVRVVSGYAPGEIGYFVIANGSNHNPELSNDTPVVFQSFENSNGDTVWQAWVADSDGNPVTPLVGQNTNMPALFSDGDLHPNGTSHVENNLTEGDLNWEDIYGNSSDYDYNDVNINVAWSDANLTVSESALDADASFDFSAAFTDVYGADEQGDPSVYTLSVTGGPSELVDTASGEEVLLKMVGDAVHGYVTLGGSDEPVFIITVDSATGVVTLDQMRAVEHPLANVVGDSDVVNIAAGAVGLSKTVYDSDSDSDDASIDIGPVMYFQDAGPLAENFTYESPVAVGVSDYVLSADAIASLGIVAGPDGYLNGSLQDAVQFNTGSLGGSLAIGAAGELLYTPPDSLQQSQQETFTYKVTDGDGDSVERSVAINLVENTPPVADPVLTQANVAFATLPAGLPDDAVFFKQFSVGGGVDSPEAGQSLPSIPELEASLGGQDQETQEADLIFQVTDLPSYGTLYLNTDSGYVPFDASNLATNTFSVEGGLYWVATAGEVQSAVADLPSLTLSGNSLSDWQAHGVSIHGYTMDGQSDASTLRFTSEGVGIDGSSFGQSEVPNQLGYRDGNSETLILDFSNPVGEAEIAVSRLIFSEKEVGRVEAFLNGTSVGSWTFTGSSATSLLNGDTIDFTPSSGFDTSKGSGSGSGAFTLSGVVFDQLRFSATEYGDGGKTNTADSSDYFLQSVSFKEVPAAEFQYQVTDEAGNASDPVVVQIGMQTDTPVPDSVPSDWTDSNPPLDIILDVSAHNGGNGQGQGNSGTYANQGQDGRLDNDAMSKGPHTVTLSATGFLAVDHKGNDDPAMIEQPEALLLQFKEPLNSIRFEVQGDLGDSATFSLFDEAGNRIGAPTEIELLDDGTMVFESSEPFSYLAVDGSQDSSFAIKPMGYSYTNVDGEIVGSSGDDYLFATDVDDVLIGGAGSDTFKWTLATQGGDDTVMDFNPSEGDVVDIADLLQGEETGSLTEYISVTESPEGTLIELTPMGDGSSATQSIMLDGVSFADLGIDTSTMTTDEAIINHLVDSGHINIDQ</sequence>
<dbReference type="Proteomes" id="UP000325606">
    <property type="component" value="Chromosome"/>
</dbReference>
<dbReference type="NCBIfam" id="TIGR03661">
    <property type="entry name" value="T1SS_VCA0849"/>
    <property type="match status" value="1"/>
</dbReference>
<proteinExistence type="predicted"/>
<evidence type="ECO:0000313" key="4">
    <source>
        <dbReference type="Proteomes" id="UP000325606"/>
    </source>
</evidence>
<evidence type="ECO:0000256" key="1">
    <source>
        <dbReference type="SAM" id="MobiDB-lite"/>
    </source>
</evidence>
<dbReference type="InterPro" id="IPR043824">
    <property type="entry name" value="DUF5801"/>
</dbReference>
<gene>
    <name evidence="3" type="ORF">F5I99_07050</name>
</gene>
<dbReference type="Gene3D" id="2.150.10.10">
    <property type="entry name" value="Serralysin-like metalloprotease, C-terminal"/>
    <property type="match status" value="1"/>
</dbReference>
<keyword evidence="4" id="KW-1185">Reference proteome</keyword>
<dbReference type="Pfam" id="PF17963">
    <property type="entry name" value="Big_9"/>
    <property type="match status" value="1"/>
</dbReference>
<feature type="domain" description="DUF5801" evidence="2">
    <location>
        <begin position="313"/>
        <end position="455"/>
    </location>
</feature>
<dbReference type="InterPro" id="IPR011049">
    <property type="entry name" value="Serralysin-like_metalloprot_C"/>
</dbReference>
<evidence type="ECO:0000313" key="3">
    <source>
        <dbReference type="EMBL" id="QEW06275.1"/>
    </source>
</evidence>
<evidence type="ECO:0000259" key="2">
    <source>
        <dbReference type="Pfam" id="PF19116"/>
    </source>
</evidence>
<dbReference type="EMBL" id="CP044222">
    <property type="protein sequence ID" value="QEW06275.1"/>
    <property type="molecule type" value="Genomic_DNA"/>
</dbReference>
<accession>A0A5J6LCF9</accession>
<organism evidence="3 4">
    <name type="scientific">Nitrincola iocasae</name>
    <dbReference type="NCBI Taxonomy" id="2614693"/>
    <lineage>
        <taxon>Bacteria</taxon>
        <taxon>Pseudomonadati</taxon>
        <taxon>Pseudomonadota</taxon>
        <taxon>Gammaproteobacteria</taxon>
        <taxon>Oceanospirillales</taxon>
        <taxon>Oceanospirillaceae</taxon>
        <taxon>Nitrincola</taxon>
    </lineage>
</organism>
<dbReference type="SUPFAM" id="SSF51120">
    <property type="entry name" value="beta-Roll"/>
    <property type="match status" value="1"/>
</dbReference>
<dbReference type="KEGG" id="nik:F5I99_07050"/>
<dbReference type="InterPro" id="IPR019960">
    <property type="entry name" value="T1SS_VCA0849"/>
</dbReference>
<dbReference type="RefSeq" id="WP_151054457.1">
    <property type="nucleotide sequence ID" value="NZ_CP044222.1"/>
</dbReference>
<reference evidence="3 4" key="1">
    <citation type="submission" date="2019-09" db="EMBL/GenBank/DDBJ databases">
        <title>Nitrincola iocasae sp. nov., a bacterium isolated from the sediment collected at a cold seep field in South China Sea.</title>
        <authorList>
            <person name="Zhang H."/>
            <person name="Wang H."/>
            <person name="Li C."/>
        </authorList>
    </citation>
    <scope>NUCLEOTIDE SEQUENCE [LARGE SCALE GENOMIC DNA]</scope>
    <source>
        <strain evidence="3 4">KXZD1103</strain>
    </source>
</reference>
<dbReference type="Pfam" id="PF19116">
    <property type="entry name" value="DUF5801"/>
    <property type="match status" value="2"/>
</dbReference>
<protein>
    <submittedName>
        <fullName evidence="3">Retention module-containing protein</fullName>
    </submittedName>
</protein>
<dbReference type="NCBIfam" id="NF033682">
    <property type="entry name" value="retention_LapA"/>
    <property type="match status" value="1"/>
</dbReference>
<name>A0A5J6LCF9_9GAMM</name>
<feature type="domain" description="DUF5801" evidence="2">
    <location>
        <begin position="911"/>
        <end position="1049"/>
    </location>
</feature>